<organism evidence="2 3">
    <name type="scientific">Planomonospora venezuelensis</name>
    <dbReference type="NCBI Taxonomy" id="1999"/>
    <lineage>
        <taxon>Bacteria</taxon>
        <taxon>Bacillati</taxon>
        <taxon>Actinomycetota</taxon>
        <taxon>Actinomycetes</taxon>
        <taxon>Streptosporangiales</taxon>
        <taxon>Streptosporangiaceae</taxon>
        <taxon>Planomonospora</taxon>
    </lineage>
</organism>
<proteinExistence type="predicted"/>
<name>A0A841DDD2_PLAVE</name>
<dbReference type="Proteomes" id="UP000562352">
    <property type="component" value="Unassembled WGS sequence"/>
</dbReference>
<accession>A0A841DDD2</accession>
<evidence type="ECO:0000256" key="1">
    <source>
        <dbReference type="SAM" id="MobiDB-lite"/>
    </source>
</evidence>
<evidence type="ECO:0000313" key="2">
    <source>
        <dbReference type="EMBL" id="MBB5968131.1"/>
    </source>
</evidence>
<keyword evidence="3" id="KW-1185">Reference proteome</keyword>
<dbReference type="EMBL" id="JACHJJ010000053">
    <property type="protein sequence ID" value="MBB5968131.1"/>
    <property type="molecule type" value="Genomic_DNA"/>
</dbReference>
<evidence type="ECO:0000313" key="3">
    <source>
        <dbReference type="Proteomes" id="UP000562352"/>
    </source>
</evidence>
<dbReference type="AlphaFoldDB" id="A0A841DDD2"/>
<dbReference type="RefSeq" id="WP_184948817.1">
    <property type="nucleotide sequence ID" value="NZ_BAAAWZ010000001.1"/>
</dbReference>
<gene>
    <name evidence="2" type="ORF">FHS22_007451</name>
</gene>
<comment type="caution">
    <text evidence="2">The sequence shown here is derived from an EMBL/GenBank/DDBJ whole genome shotgun (WGS) entry which is preliminary data.</text>
</comment>
<feature type="compositionally biased region" description="Basic and acidic residues" evidence="1">
    <location>
        <begin position="89"/>
        <end position="106"/>
    </location>
</feature>
<feature type="region of interest" description="Disordered" evidence="1">
    <location>
        <begin position="1"/>
        <end position="106"/>
    </location>
</feature>
<feature type="compositionally biased region" description="Basic and acidic residues" evidence="1">
    <location>
        <begin position="46"/>
        <end position="66"/>
    </location>
</feature>
<reference evidence="2 3" key="1">
    <citation type="submission" date="2020-08" db="EMBL/GenBank/DDBJ databases">
        <title>Genomic Encyclopedia of Type Strains, Phase III (KMG-III): the genomes of soil and plant-associated and newly described type strains.</title>
        <authorList>
            <person name="Whitman W."/>
        </authorList>
    </citation>
    <scope>NUCLEOTIDE SEQUENCE [LARGE SCALE GENOMIC DNA]</scope>
    <source>
        <strain evidence="2 3">CECT 3303</strain>
    </source>
</reference>
<sequence>MAATMVVSLTAVPSWAERDPDPAPAQTSTPPAPKSGGQPAVDETVEAAKKQARETGKRVEIPERNTESTTLFANPDGKTLRVELSTEPIRVKKADGKGFTDRHHPG</sequence>
<protein>
    <submittedName>
        <fullName evidence="2">Uncharacterized protein</fullName>
    </submittedName>
</protein>